<keyword evidence="7 14" id="KW-0227">DNA damage</keyword>
<dbReference type="Proteomes" id="UP001273166">
    <property type="component" value="Unassembled WGS sequence"/>
</dbReference>
<dbReference type="InterPro" id="IPR047416">
    <property type="entry name" value="XPF_nuclease_Mus81"/>
</dbReference>
<feature type="region of interest" description="Disordered" evidence="15">
    <location>
        <begin position="212"/>
        <end position="245"/>
    </location>
</feature>
<organism evidence="17 18">
    <name type="scientific">Chaetomium strumarium</name>
    <dbReference type="NCBI Taxonomy" id="1170767"/>
    <lineage>
        <taxon>Eukaryota</taxon>
        <taxon>Fungi</taxon>
        <taxon>Dikarya</taxon>
        <taxon>Ascomycota</taxon>
        <taxon>Pezizomycotina</taxon>
        <taxon>Sordariomycetes</taxon>
        <taxon>Sordariomycetidae</taxon>
        <taxon>Sordariales</taxon>
        <taxon>Chaetomiaceae</taxon>
        <taxon>Chaetomium</taxon>
    </lineage>
</organism>
<proteinExistence type="inferred from homology"/>
<dbReference type="Pfam" id="PF14716">
    <property type="entry name" value="HHH_8"/>
    <property type="match status" value="1"/>
</dbReference>
<dbReference type="InterPro" id="IPR047417">
    <property type="entry name" value="WHD_MUS81"/>
</dbReference>
<evidence type="ECO:0000256" key="7">
    <source>
        <dbReference type="ARBA" id="ARBA00022763"/>
    </source>
</evidence>
<evidence type="ECO:0000256" key="11">
    <source>
        <dbReference type="ARBA" id="ARBA00023204"/>
    </source>
</evidence>
<evidence type="ECO:0000256" key="12">
    <source>
        <dbReference type="ARBA" id="ARBA00023242"/>
    </source>
</evidence>
<evidence type="ECO:0000256" key="8">
    <source>
        <dbReference type="ARBA" id="ARBA00022801"/>
    </source>
</evidence>
<dbReference type="InterPro" id="IPR042530">
    <property type="entry name" value="EME1/EME2_C"/>
</dbReference>
<dbReference type="GO" id="GO:0046872">
    <property type="term" value="F:metal ion binding"/>
    <property type="evidence" value="ECO:0007669"/>
    <property type="project" value="UniProtKB-UniRule"/>
</dbReference>
<dbReference type="PANTHER" id="PTHR13451:SF0">
    <property type="entry name" value="CROSSOVER JUNCTION ENDONUCLEASE MUS81"/>
    <property type="match status" value="1"/>
</dbReference>
<evidence type="ECO:0000256" key="10">
    <source>
        <dbReference type="ARBA" id="ARBA00023172"/>
    </source>
</evidence>
<keyword evidence="18" id="KW-1185">Reference proteome</keyword>
<dbReference type="InterPro" id="IPR006166">
    <property type="entry name" value="ERCC4_domain"/>
</dbReference>
<keyword evidence="6 14" id="KW-0255">Endonuclease</keyword>
<evidence type="ECO:0000256" key="9">
    <source>
        <dbReference type="ARBA" id="ARBA00022842"/>
    </source>
</evidence>
<keyword evidence="5 14" id="KW-0479">Metal-binding</keyword>
<evidence type="ECO:0000256" key="2">
    <source>
        <dbReference type="ARBA" id="ARBA00004123"/>
    </source>
</evidence>
<comment type="subunit">
    <text evidence="14">Interacts with EME1.</text>
</comment>
<dbReference type="InterPro" id="IPR010996">
    <property type="entry name" value="HHH_MUS81"/>
</dbReference>
<comment type="cofactor">
    <cofactor evidence="1 14">
        <name>Mg(2+)</name>
        <dbReference type="ChEBI" id="CHEBI:18420"/>
    </cofactor>
</comment>
<evidence type="ECO:0000256" key="15">
    <source>
        <dbReference type="SAM" id="MobiDB-lite"/>
    </source>
</evidence>
<dbReference type="GO" id="GO:0048257">
    <property type="term" value="F:3'-flap endonuclease activity"/>
    <property type="evidence" value="ECO:0007669"/>
    <property type="project" value="TreeGrafter"/>
</dbReference>
<comment type="similarity">
    <text evidence="3 14">Belongs to the XPF family.</text>
</comment>
<evidence type="ECO:0000256" key="5">
    <source>
        <dbReference type="ARBA" id="ARBA00022723"/>
    </source>
</evidence>
<reference evidence="17" key="2">
    <citation type="submission" date="2023-06" db="EMBL/GenBank/DDBJ databases">
        <authorList>
            <consortium name="Lawrence Berkeley National Laboratory"/>
            <person name="Mondo S.J."/>
            <person name="Hensen N."/>
            <person name="Bonometti L."/>
            <person name="Westerberg I."/>
            <person name="Brannstrom I.O."/>
            <person name="Guillou S."/>
            <person name="Cros-Aarteil S."/>
            <person name="Calhoun S."/>
            <person name="Haridas S."/>
            <person name="Kuo A."/>
            <person name="Pangilinan J."/>
            <person name="Riley R."/>
            <person name="Labutti K."/>
            <person name="Andreopoulos B."/>
            <person name="Lipzen A."/>
            <person name="Chen C."/>
            <person name="Yanf M."/>
            <person name="Daum C."/>
            <person name="Ng V."/>
            <person name="Clum A."/>
            <person name="Steindorff A."/>
            <person name="Ohm R."/>
            <person name="Martin F."/>
            <person name="Silar P."/>
            <person name="Natvig D."/>
            <person name="Lalanne C."/>
            <person name="Gautier V."/>
            <person name="Ament-Velasquez S.L."/>
            <person name="Kruys A."/>
            <person name="Hutchinson M.I."/>
            <person name="Powell A.J."/>
            <person name="Barry K."/>
            <person name="Miller A.N."/>
            <person name="Grigoriev I.V."/>
            <person name="Debuchy R."/>
            <person name="Gladieux P."/>
            <person name="Thoren M.H."/>
            <person name="Johannesson H."/>
        </authorList>
    </citation>
    <scope>NUCLEOTIDE SEQUENCE</scope>
    <source>
        <strain evidence="17">CBS 333.67</strain>
    </source>
</reference>
<dbReference type="InterPro" id="IPR011335">
    <property type="entry name" value="Restrct_endonuc-II-like"/>
</dbReference>
<dbReference type="Gene3D" id="1.10.150.110">
    <property type="entry name" value="DNA polymerase beta, N-terminal domain-like"/>
    <property type="match status" value="1"/>
</dbReference>
<dbReference type="InterPro" id="IPR027421">
    <property type="entry name" value="DNA_pol_lamdba_lyase_dom_sf"/>
</dbReference>
<dbReference type="GO" id="GO:0008821">
    <property type="term" value="F:crossover junction DNA endonuclease activity"/>
    <property type="evidence" value="ECO:0007669"/>
    <property type="project" value="UniProtKB-UniRule"/>
</dbReference>
<keyword evidence="4 14" id="KW-0540">Nuclease</keyword>
<keyword evidence="13" id="KW-0469">Meiosis</keyword>
<comment type="caution">
    <text evidence="17">The sequence shown here is derived from an EMBL/GenBank/DDBJ whole genome shotgun (WGS) entry which is preliminary data.</text>
</comment>
<dbReference type="GO" id="GO:0000727">
    <property type="term" value="P:double-strand break repair via break-induced replication"/>
    <property type="evidence" value="ECO:0007669"/>
    <property type="project" value="UniProtKB-UniRule"/>
</dbReference>
<dbReference type="SUPFAM" id="SSF52980">
    <property type="entry name" value="Restriction endonuclease-like"/>
    <property type="match status" value="1"/>
</dbReference>
<dbReference type="GO" id="GO:0000712">
    <property type="term" value="P:resolution of meiotic recombination intermediates"/>
    <property type="evidence" value="ECO:0007669"/>
    <property type="project" value="UniProtKB-ARBA"/>
</dbReference>
<evidence type="ECO:0000256" key="6">
    <source>
        <dbReference type="ARBA" id="ARBA00022759"/>
    </source>
</evidence>
<evidence type="ECO:0000313" key="17">
    <source>
        <dbReference type="EMBL" id="KAK3310622.1"/>
    </source>
</evidence>
<dbReference type="SUPFAM" id="SSF47802">
    <property type="entry name" value="DNA polymerase beta, N-terminal domain-like"/>
    <property type="match status" value="1"/>
</dbReference>
<dbReference type="GO" id="GO:0006308">
    <property type="term" value="P:DNA catabolic process"/>
    <property type="evidence" value="ECO:0007669"/>
    <property type="project" value="UniProtKB-UniRule"/>
</dbReference>
<evidence type="ECO:0000256" key="4">
    <source>
        <dbReference type="ARBA" id="ARBA00022722"/>
    </source>
</evidence>
<evidence type="ECO:0000256" key="14">
    <source>
        <dbReference type="RuleBase" id="RU369042"/>
    </source>
</evidence>
<dbReference type="GeneID" id="87884732"/>
<dbReference type="GO" id="GO:0003677">
    <property type="term" value="F:DNA binding"/>
    <property type="evidence" value="ECO:0007669"/>
    <property type="project" value="UniProtKB-UniRule"/>
</dbReference>
<dbReference type="EMBL" id="JAUDZG010000001">
    <property type="protein sequence ID" value="KAK3310622.1"/>
    <property type="molecule type" value="Genomic_DNA"/>
</dbReference>
<dbReference type="AlphaFoldDB" id="A0AAJ0M6I3"/>
<dbReference type="FunFam" id="1.10.10.10:FF:000307">
    <property type="entry name" value="Crossover junction endonuclease MUS81"/>
    <property type="match status" value="1"/>
</dbReference>
<dbReference type="Pfam" id="PF02732">
    <property type="entry name" value="ERCC4"/>
    <property type="match status" value="1"/>
</dbReference>
<evidence type="ECO:0000259" key="16">
    <source>
        <dbReference type="SMART" id="SM00891"/>
    </source>
</evidence>
<dbReference type="InterPro" id="IPR033309">
    <property type="entry name" value="Mus81"/>
</dbReference>
<name>A0AAJ0M6I3_9PEZI</name>
<dbReference type="InterPro" id="IPR036388">
    <property type="entry name" value="WH-like_DNA-bd_sf"/>
</dbReference>
<protein>
    <recommendedName>
        <fullName evidence="14">Crossover junction endonuclease MUS81</fullName>
        <ecNumber evidence="14">3.1.22.-</ecNumber>
    </recommendedName>
</protein>
<keyword evidence="12 14" id="KW-0539">Nucleus</keyword>
<gene>
    <name evidence="17" type="ORF">B0T15DRAFT_44019</name>
</gene>
<dbReference type="EC" id="3.1.22.-" evidence="14"/>
<dbReference type="Gene3D" id="1.10.10.10">
    <property type="entry name" value="Winged helix-like DNA-binding domain superfamily/Winged helix DNA-binding domain"/>
    <property type="match status" value="1"/>
</dbReference>
<evidence type="ECO:0000256" key="13">
    <source>
        <dbReference type="ARBA" id="ARBA00023254"/>
    </source>
</evidence>
<dbReference type="PANTHER" id="PTHR13451">
    <property type="entry name" value="CLASS II CROSSOVER JUNCTION ENDONUCLEASE MUS81"/>
    <property type="match status" value="1"/>
</dbReference>
<dbReference type="CDD" id="cd20074">
    <property type="entry name" value="XPF_nuclease_Mus81"/>
    <property type="match status" value="1"/>
</dbReference>
<dbReference type="GO" id="GO:0005634">
    <property type="term" value="C:nucleus"/>
    <property type="evidence" value="ECO:0007669"/>
    <property type="project" value="UniProtKB-SubCell"/>
</dbReference>
<dbReference type="FunFam" id="1.10.150.110:FF:000001">
    <property type="entry name" value="Putative Crossover junction endonuclease MUS81"/>
    <property type="match status" value="1"/>
</dbReference>
<keyword evidence="9 14" id="KW-0460">Magnesium</keyword>
<keyword evidence="8 14" id="KW-0378">Hydrolase</keyword>
<sequence>MAQNNTCANPLLLEWVKEWYETARERNSKGVTTYKHAYDSLKACPIAFGHPASLQQLKGFGPKLCERLTEKLREHCQQNGLPMPPHPRGKKRAYRAVLPGENEAEDEPAPQAKKARKAKPYVPAYRSGAYALMVALASAGEEGRGMPKAELIAAAQPHCDASFTAPPDPTKFYTAWASMKTLLAKELVYERGHPLKRYCLTDEGWEVAKRIQQTTGPQASTSDSSASNAAATPSTSAAPLATSARPTVTPAIVLDDEEDVASQPPKKSEFGDVVADGTAVPDDAALPSFTPIILAPGSFTVELVLDNREIRAKTDRDYMQEELAKRGIEPTVRSLELGDVLWVARCKNPGWLDRVGAEGDEVVLDWIVERKRLDDLIGSLRDGRFHEQKFRLRRSGVKNVIYLVEEISMDAAHFQKYEEAVQSAMASMQVVDGYFLKRTQKMDDTIRYLASMTKMLKTMYEGKSLYVIPTGVLTAKNYLPLMKHLRETQRSASHHISYPAFASLASKSSNMSLRDLFLKMLMCSKGVTGEKAIEIQKVWKTPNEFVKAYEQCGAGEEGKRRKIDLVSSKLGHLVGRKKISKAMSQKLAEAWGEV</sequence>
<comment type="subcellular location">
    <subcellularLocation>
        <location evidence="2 14">Nucleus</location>
    </subcellularLocation>
</comment>
<dbReference type="RefSeq" id="XP_062726402.1">
    <property type="nucleotide sequence ID" value="XM_062865903.1"/>
</dbReference>
<dbReference type="GO" id="GO:0031297">
    <property type="term" value="P:replication fork processing"/>
    <property type="evidence" value="ECO:0007669"/>
    <property type="project" value="UniProtKB-ARBA"/>
</dbReference>
<reference evidence="17" key="1">
    <citation type="journal article" date="2023" name="Mol. Phylogenet. Evol.">
        <title>Genome-scale phylogeny and comparative genomics of the fungal order Sordariales.</title>
        <authorList>
            <person name="Hensen N."/>
            <person name="Bonometti L."/>
            <person name="Westerberg I."/>
            <person name="Brannstrom I.O."/>
            <person name="Guillou S."/>
            <person name="Cros-Aarteil S."/>
            <person name="Calhoun S."/>
            <person name="Haridas S."/>
            <person name="Kuo A."/>
            <person name="Mondo S."/>
            <person name="Pangilinan J."/>
            <person name="Riley R."/>
            <person name="LaButti K."/>
            <person name="Andreopoulos B."/>
            <person name="Lipzen A."/>
            <person name="Chen C."/>
            <person name="Yan M."/>
            <person name="Daum C."/>
            <person name="Ng V."/>
            <person name="Clum A."/>
            <person name="Steindorff A."/>
            <person name="Ohm R.A."/>
            <person name="Martin F."/>
            <person name="Silar P."/>
            <person name="Natvig D.O."/>
            <person name="Lalanne C."/>
            <person name="Gautier V."/>
            <person name="Ament-Velasquez S.L."/>
            <person name="Kruys A."/>
            <person name="Hutchinson M.I."/>
            <person name="Powell A.J."/>
            <person name="Barry K."/>
            <person name="Miller A.N."/>
            <person name="Grigoriev I.V."/>
            <person name="Debuchy R."/>
            <person name="Gladieux P."/>
            <person name="Hiltunen Thoren M."/>
            <person name="Johannesson H."/>
        </authorList>
    </citation>
    <scope>NUCLEOTIDE SEQUENCE</scope>
    <source>
        <strain evidence="17">CBS 333.67</strain>
    </source>
</reference>
<evidence type="ECO:0000313" key="18">
    <source>
        <dbReference type="Proteomes" id="UP001273166"/>
    </source>
</evidence>
<accession>A0AAJ0M6I3</accession>
<dbReference type="Pfam" id="PF21136">
    <property type="entry name" value="WHD_MUS81"/>
    <property type="match status" value="1"/>
</dbReference>
<keyword evidence="11 14" id="KW-0234">DNA repair</keyword>
<dbReference type="Gene3D" id="3.40.50.10130">
    <property type="match status" value="1"/>
</dbReference>
<keyword evidence="10 14" id="KW-0233">DNA recombination</keyword>
<dbReference type="SMART" id="SM00891">
    <property type="entry name" value="ERCC4"/>
    <property type="match status" value="1"/>
</dbReference>
<feature type="domain" description="ERCC4" evidence="16">
    <location>
        <begin position="302"/>
        <end position="408"/>
    </location>
</feature>
<evidence type="ECO:0000256" key="1">
    <source>
        <dbReference type="ARBA" id="ARBA00001946"/>
    </source>
</evidence>
<comment type="function">
    <text evidence="14">Interacts with EME1 to form a DNA structure-specific endonuclease with substrate preference for branched DNA structures with a 5'-end at the branch nick. Typical substrates include 3'-flap structures, D-loops, replication forks and nicked Holliday junctions. May be required in mitosis for the processing of stalled or collapsed replication fork intermediates. May be required in meiosis for the repair of meiosis-specific double strand breaks subsequent to single-end invasion (SEI).</text>
</comment>
<evidence type="ECO:0000256" key="3">
    <source>
        <dbReference type="ARBA" id="ARBA00010015"/>
    </source>
</evidence>
<dbReference type="FunFam" id="3.40.50.10130:FF:000003">
    <property type="entry name" value="Crossover junction endonuclease MUS81"/>
    <property type="match status" value="1"/>
</dbReference>
<dbReference type="GO" id="GO:0031573">
    <property type="term" value="P:mitotic intra-S DNA damage checkpoint signaling"/>
    <property type="evidence" value="ECO:0007669"/>
    <property type="project" value="TreeGrafter"/>
</dbReference>
<feature type="compositionally biased region" description="Low complexity" evidence="15">
    <location>
        <begin position="219"/>
        <end position="245"/>
    </location>
</feature>
<dbReference type="GO" id="GO:0048476">
    <property type="term" value="C:Holliday junction resolvase complex"/>
    <property type="evidence" value="ECO:0007669"/>
    <property type="project" value="UniProtKB-UniRule"/>
</dbReference>
<dbReference type="CDD" id="cd21036">
    <property type="entry name" value="WH_MUS81"/>
    <property type="match status" value="1"/>
</dbReference>
<dbReference type="Gene3D" id="1.10.150.670">
    <property type="entry name" value="Crossover junction endonuclease EME1, DNA-binding domain"/>
    <property type="match status" value="1"/>
</dbReference>